<evidence type="ECO:0000259" key="1">
    <source>
        <dbReference type="Pfam" id="PF00149"/>
    </source>
</evidence>
<dbReference type="PANTHER" id="PTHR30337">
    <property type="entry name" value="COMPONENT OF ATP-DEPENDENT DSDNA EXONUCLEASE"/>
    <property type="match status" value="1"/>
</dbReference>
<accession>A0A9D0YTK4</accession>
<dbReference type="InterPro" id="IPR029052">
    <property type="entry name" value="Metallo-depent_PP-like"/>
</dbReference>
<reference evidence="2" key="2">
    <citation type="journal article" date="2021" name="PeerJ">
        <title>Extensive microbial diversity within the chicken gut microbiome revealed by metagenomics and culture.</title>
        <authorList>
            <person name="Gilroy R."/>
            <person name="Ravi A."/>
            <person name="Getino M."/>
            <person name="Pursley I."/>
            <person name="Horton D.L."/>
            <person name="Alikhan N.F."/>
            <person name="Baker D."/>
            <person name="Gharbi K."/>
            <person name="Hall N."/>
            <person name="Watson M."/>
            <person name="Adriaenssens E.M."/>
            <person name="Foster-Nyarko E."/>
            <person name="Jarju S."/>
            <person name="Secka A."/>
            <person name="Antonio M."/>
            <person name="Oren A."/>
            <person name="Chaudhuri R.R."/>
            <person name="La Ragione R."/>
            <person name="Hildebrand F."/>
            <person name="Pallen M.J."/>
        </authorList>
    </citation>
    <scope>NUCLEOTIDE SEQUENCE</scope>
    <source>
        <strain evidence="2">ChiGjej2B2-12916</strain>
    </source>
</reference>
<name>A0A9D0YTK4_9FIRM</name>
<dbReference type="PANTHER" id="PTHR30337:SF7">
    <property type="entry name" value="PHOSPHOESTERASE"/>
    <property type="match status" value="1"/>
</dbReference>
<dbReference type="Proteomes" id="UP000886879">
    <property type="component" value="Unassembled WGS sequence"/>
</dbReference>
<organism evidence="2 3">
    <name type="scientific">Candidatus Enterenecus faecium</name>
    <dbReference type="NCBI Taxonomy" id="2840780"/>
    <lineage>
        <taxon>Bacteria</taxon>
        <taxon>Bacillati</taxon>
        <taxon>Bacillota</taxon>
        <taxon>Clostridia</taxon>
        <taxon>Eubacteriales</taxon>
        <taxon>Candidatus Enterenecus</taxon>
    </lineage>
</organism>
<dbReference type="InterPro" id="IPR004843">
    <property type="entry name" value="Calcineurin-like_PHP"/>
</dbReference>
<evidence type="ECO:0000313" key="2">
    <source>
        <dbReference type="EMBL" id="HIQ61096.1"/>
    </source>
</evidence>
<dbReference type="GO" id="GO:0016787">
    <property type="term" value="F:hydrolase activity"/>
    <property type="evidence" value="ECO:0007669"/>
    <property type="project" value="InterPro"/>
</dbReference>
<dbReference type="AlphaFoldDB" id="A0A9D0YTK4"/>
<reference evidence="2" key="1">
    <citation type="submission" date="2020-10" db="EMBL/GenBank/DDBJ databases">
        <authorList>
            <person name="Gilroy R."/>
        </authorList>
    </citation>
    <scope>NUCLEOTIDE SEQUENCE</scope>
    <source>
        <strain evidence="2">ChiGjej2B2-12916</strain>
    </source>
</reference>
<dbReference type="InterPro" id="IPR050535">
    <property type="entry name" value="DNA_Repair-Maintenance_Comp"/>
</dbReference>
<dbReference type="Pfam" id="PF00149">
    <property type="entry name" value="Metallophos"/>
    <property type="match status" value="1"/>
</dbReference>
<feature type="domain" description="Calcineurin-like phosphoesterase" evidence="1">
    <location>
        <begin position="1"/>
        <end position="124"/>
    </location>
</feature>
<comment type="caution">
    <text evidence="2">The sequence shown here is derived from an EMBL/GenBank/DDBJ whole genome shotgun (WGS) entry which is preliminary data.</text>
</comment>
<dbReference type="Gene3D" id="3.60.21.10">
    <property type="match status" value="1"/>
</dbReference>
<protein>
    <submittedName>
        <fullName evidence="2">Metallophosphoesterase</fullName>
    </submittedName>
</protein>
<gene>
    <name evidence="2" type="ORF">IAD31_05820</name>
</gene>
<dbReference type="SUPFAM" id="SSF56300">
    <property type="entry name" value="Metallo-dependent phosphatases"/>
    <property type="match status" value="1"/>
</dbReference>
<proteinExistence type="predicted"/>
<sequence>MRILHAADLHLDSPLSSLPAPQAAQRRRELRDLPRRLAQLAQAEGADLVLLGGDLLDAERVYPQSVQALTQALGELSVPVFIAPGNHDPYTPQSPYATAQWPANVHIFSTPQMESVELSGLHAVVHGCAFTAPHREDSPLSGYTVPKDGRLHLLCVHGEVAPMGRYAPILPGQLGATGAHYAALGHIHRCSGLQFEGNTAWAYPGCPEGRGFDEAGEKGCLIVDVTHQGTTAKFVPLCCREYRTQEVAMNTLYQTLAGLEYSDDLVRLTLTGEAETVPSLASITQQTAPYFFYVEVTDATTLPKQLWQRAGEDSLTGLFLRTMSEKIRVAPPEEQARLILATRFGLAALEGEEDIRA</sequence>
<evidence type="ECO:0000313" key="3">
    <source>
        <dbReference type="Proteomes" id="UP000886879"/>
    </source>
</evidence>
<dbReference type="EMBL" id="DVFO01000055">
    <property type="protein sequence ID" value="HIQ61096.1"/>
    <property type="molecule type" value="Genomic_DNA"/>
</dbReference>